<evidence type="ECO:0000256" key="4">
    <source>
        <dbReference type="ARBA" id="ARBA00022989"/>
    </source>
</evidence>
<dbReference type="RefSeq" id="WP_245904092.1">
    <property type="nucleotide sequence ID" value="NZ_QICL01000017.1"/>
</dbReference>
<comment type="subcellular location">
    <subcellularLocation>
        <location evidence="1">Cell membrane</location>
        <topology evidence="1">Multi-pass membrane protein</topology>
    </subcellularLocation>
</comment>
<feature type="transmembrane region" description="Helical" evidence="6">
    <location>
        <begin position="19"/>
        <end position="37"/>
    </location>
</feature>
<evidence type="ECO:0000256" key="5">
    <source>
        <dbReference type="ARBA" id="ARBA00023136"/>
    </source>
</evidence>
<evidence type="ECO:0000313" key="7">
    <source>
        <dbReference type="EMBL" id="PXV62830.1"/>
    </source>
</evidence>
<organism evidence="7 8">
    <name type="scientific">Dysgonomonas alginatilytica</name>
    <dbReference type="NCBI Taxonomy" id="1605892"/>
    <lineage>
        <taxon>Bacteria</taxon>
        <taxon>Pseudomonadati</taxon>
        <taxon>Bacteroidota</taxon>
        <taxon>Bacteroidia</taxon>
        <taxon>Bacteroidales</taxon>
        <taxon>Dysgonomonadaceae</taxon>
        <taxon>Dysgonomonas</taxon>
    </lineage>
</organism>
<evidence type="ECO:0008006" key="9">
    <source>
        <dbReference type="Google" id="ProtNLM"/>
    </source>
</evidence>
<protein>
    <recommendedName>
        <fullName evidence="9">Lysylphosphatidylglycerol synthase-like protein</fullName>
    </recommendedName>
</protein>
<feature type="transmembrane region" description="Helical" evidence="6">
    <location>
        <begin position="141"/>
        <end position="162"/>
    </location>
</feature>
<keyword evidence="5 6" id="KW-0472">Membrane</keyword>
<feature type="transmembrane region" description="Helical" evidence="6">
    <location>
        <begin position="306"/>
        <end position="332"/>
    </location>
</feature>
<dbReference type="PANTHER" id="PTHR39087:SF2">
    <property type="entry name" value="UPF0104 MEMBRANE PROTEIN MJ1595"/>
    <property type="match status" value="1"/>
</dbReference>
<evidence type="ECO:0000256" key="6">
    <source>
        <dbReference type="SAM" id="Phobius"/>
    </source>
</evidence>
<keyword evidence="4 6" id="KW-1133">Transmembrane helix</keyword>
<feature type="transmembrane region" description="Helical" evidence="6">
    <location>
        <begin position="284"/>
        <end position="300"/>
    </location>
</feature>
<keyword evidence="2" id="KW-1003">Cell membrane</keyword>
<dbReference type="Pfam" id="PF03706">
    <property type="entry name" value="LPG_synthase_TM"/>
    <property type="match status" value="1"/>
</dbReference>
<dbReference type="EMBL" id="QICL01000017">
    <property type="protein sequence ID" value="PXV62830.1"/>
    <property type="molecule type" value="Genomic_DNA"/>
</dbReference>
<feature type="transmembrane region" description="Helical" evidence="6">
    <location>
        <begin position="52"/>
        <end position="70"/>
    </location>
</feature>
<feature type="transmembrane region" description="Helical" evidence="6">
    <location>
        <begin position="174"/>
        <end position="199"/>
    </location>
</feature>
<accession>A0A2V3PU55</accession>
<feature type="transmembrane region" description="Helical" evidence="6">
    <location>
        <begin position="231"/>
        <end position="253"/>
    </location>
</feature>
<evidence type="ECO:0000256" key="2">
    <source>
        <dbReference type="ARBA" id="ARBA00022475"/>
    </source>
</evidence>
<dbReference type="NCBIfam" id="TIGR00374">
    <property type="entry name" value="flippase-like domain"/>
    <property type="match status" value="1"/>
</dbReference>
<evidence type="ECO:0000313" key="8">
    <source>
        <dbReference type="Proteomes" id="UP000247973"/>
    </source>
</evidence>
<name>A0A2V3PU55_9BACT</name>
<evidence type="ECO:0000256" key="3">
    <source>
        <dbReference type="ARBA" id="ARBA00022692"/>
    </source>
</evidence>
<dbReference type="GO" id="GO:0005886">
    <property type="term" value="C:plasma membrane"/>
    <property type="evidence" value="ECO:0007669"/>
    <property type="project" value="UniProtKB-SubCell"/>
</dbReference>
<dbReference type="AlphaFoldDB" id="A0A2V3PU55"/>
<reference evidence="7 8" key="1">
    <citation type="submission" date="2018-03" db="EMBL/GenBank/DDBJ databases">
        <title>Genomic Encyclopedia of Archaeal and Bacterial Type Strains, Phase II (KMG-II): from individual species to whole genera.</title>
        <authorList>
            <person name="Goeker M."/>
        </authorList>
    </citation>
    <scope>NUCLEOTIDE SEQUENCE [LARGE SCALE GENOMIC DNA]</scope>
    <source>
        <strain evidence="7 8">DSM 100214</strain>
    </source>
</reference>
<keyword evidence="3 6" id="KW-0812">Transmembrane</keyword>
<dbReference type="Proteomes" id="UP000247973">
    <property type="component" value="Unassembled WGS sequence"/>
</dbReference>
<proteinExistence type="predicted"/>
<evidence type="ECO:0000256" key="1">
    <source>
        <dbReference type="ARBA" id="ARBA00004651"/>
    </source>
</evidence>
<gene>
    <name evidence="7" type="ORF">CLV62_11746</name>
</gene>
<dbReference type="InterPro" id="IPR022791">
    <property type="entry name" value="L-PG_synthase/AglD"/>
</dbReference>
<comment type="caution">
    <text evidence="7">The sequence shown here is derived from an EMBL/GenBank/DDBJ whole genome shotgun (WGS) entry which is preliminary data.</text>
</comment>
<dbReference type="PANTHER" id="PTHR39087">
    <property type="entry name" value="UPF0104 MEMBRANE PROTEIN MJ1595"/>
    <property type="match status" value="1"/>
</dbReference>
<keyword evidence="8" id="KW-1185">Reference proteome</keyword>
<sequence>MDINQTEEPQKEGSVISKFLKVLIPLALGVVVLWLLYRDTDFGKMWITIKDANFAILLFSLIFGALGNVIRGLRWKLLIEPLGYNPPASSLIYAVLGSYAVNIAIPRGGEVWRCAVVAKDEKIPFAKLFGTMLLDRVSDTVTVACIILLACCFNVEFFLSYIKEHAALSNSLASIFSSVWMIGGVIAAIVLVIVIYKLFKNTTPIIKLTNLFKGLGRDMQTVFKMKRKGRFLLYTIGIWFSYFLYFYITFYAFDFTKDLGLTAGLIAFALSSLSMAIPTNGGMGVWHAAVVLSLGLYGVTKDSGEAFAFAVFAIQSLWIVLCGLFSMGALTVKNRNK</sequence>